<keyword evidence="8 14" id="KW-1133">Transmembrane helix</keyword>
<keyword evidence="9 13" id="KW-0560">Oxidoreductase</keyword>
<dbReference type="Gene3D" id="1.20.1260.140">
    <property type="entry name" value="Alternative oxidase"/>
    <property type="match status" value="1"/>
</dbReference>
<gene>
    <name evidence="15" type="ORF">LRAMOSA06234</name>
</gene>
<evidence type="ECO:0000256" key="10">
    <source>
        <dbReference type="ARBA" id="ARBA00023004"/>
    </source>
</evidence>
<feature type="binding site" evidence="12">
    <location>
        <position position="131"/>
    </location>
    <ligand>
        <name>Fe cation</name>
        <dbReference type="ChEBI" id="CHEBI:24875"/>
        <label>1</label>
    </ligand>
</feature>
<feature type="binding site" evidence="12">
    <location>
        <position position="173"/>
    </location>
    <ligand>
        <name>Fe cation</name>
        <dbReference type="ChEBI" id="CHEBI:24875"/>
        <label>1</label>
    </ligand>
</feature>
<accession>A0A077X462</accession>
<dbReference type="GO" id="GO:0005739">
    <property type="term" value="C:mitochondrion"/>
    <property type="evidence" value="ECO:0007669"/>
    <property type="project" value="TreeGrafter"/>
</dbReference>
<evidence type="ECO:0000256" key="11">
    <source>
        <dbReference type="ARBA" id="ARBA00023136"/>
    </source>
</evidence>
<dbReference type="AlphaFoldDB" id="A0A077X462"/>
<name>A0A077X462_9FUNG</name>
<comment type="subcellular location">
    <subcellularLocation>
        <location evidence="1">Membrane</location>
    </subcellularLocation>
</comment>
<feature type="transmembrane region" description="Helical" evidence="14">
    <location>
        <begin position="185"/>
        <end position="207"/>
    </location>
</feature>
<keyword evidence="5 13" id="KW-0812">Transmembrane</keyword>
<sequence length="312" mass="36284">MLKVTTTATTRAFVKNVHPSLFMKTGAIGLRHQQRFYQPTKPTPMSTPAEDIPKDVFREIQSTHPIPMREEFMGDKKLTTQELENMDIGLDKHYKPNSMSDRFAYRLVKTLRLLPDTYFRNDYYMRAVMLETIAAVPGMVGAMLRHMRSLRNMADDNGWIIHLLHEAENERMHLMTWMQCLQPSLFNRLLVLAAQGVFFNSYFWLYVFSPKTAHRMCGYLEEEAVVSYTHFLNAIDKGELGNSRAPDLAIEYYNLQPTATIRDVVLAVRADEALHRDANHFLSDRISKNRENLLDDIKQQHRMENHQASHAH</sequence>
<proteinExistence type="inferred from homology"/>
<keyword evidence="7 13" id="KW-0249">Electron transport</keyword>
<dbReference type="EC" id="1.-.-.-" evidence="13"/>
<organism evidence="15">
    <name type="scientific">Lichtheimia ramosa</name>
    <dbReference type="NCBI Taxonomy" id="688394"/>
    <lineage>
        <taxon>Eukaryota</taxon>
        <taxon>Fungi</taxon>
        <taxon>Fungi incertae sedis</taxon>
        <taxon>Mucoromycota</taxon>
        <taxon>Mucoromycotina</taxon>
        <taxon>Mucoromycetes</taxon>
        <taxon>Mucorales</taxon>
        <taxon>Lichtheimiaceae</taxon>
        <taxon>Lichtheimia</taxon>
    </lineage>
</organism>
<dbReference type="InterPro" id="IPR002680">
    <property type="entry name" value="AOX"/>
</dbReference>
<evidence type="ECO:0000256" key="12">
    <source>
        <dbReference type="PIRSR" id="PIRSR005229-1"/>
    </source>
</evidence>
<dbReference type="PANTHER" id="PTHR31803:SF3">
    <property type="entry name" value="ALTERNATIVE OXIDASE"/>
    <property type="match status" value="1"/>
</dbReference>
<reference evidence="15" key="1">
    <citation type="journal article" date="2014" name="Genome Announc.">
        <title>De novo whole-genome sequence and genome annotation of Lichtheimia ramosa.</title>
        <authorList>
            <person name="Linde J."/>
            <person name="Schwartze V."/>
            <person name="Binder U."/>
            <person name="Lass-Florl C."/>
            <person name="Voigt K."/>
            <person name="Horn F."/>
        </authorList>
    </citation>
    <scope>NUCLEOTIDE SEQUENCE</scope>
    <source>
        <strain evidence="15">JMRC FSU:6197</strain>
    </source>
</reference>
<dbReference type="InterPro" id="IPR038659">
    <property type="entry name" value="AOX_sf"/>
</dbReference>
<comment type="cofactor">
    <cofactor evidence="12 13">
        <name>Fe cation</name>
        <dbReference type="ChEBI" id="CHEBI:24875"/>
    </cofactor>
    <text evidence="12 13">Binds 2 iron ions per subunit.</text>
</comment>
<feature type="binding site" evidence="12">
    <location>
        <position position="170"/>
    </location>
    <ligand>
        <name>Fe cation</name>
        <dbReference type="ChEBI" id="CHEBI:24875"/>
        <label>2</label>
    </ligand>
</feature>
<evidence type="ECO:0000256" key="2">
    <source>
        <dbReference type="ARBA" id="ARBA00008388"/>
    </source>
</evidence>
<feature type="binding site" evidence="12">
    <location>
        <position position="275"/>
    </location>
    <ligand>
        <name>Fe cation</name>
        <dbReference type="ChEBI" id="CHEBI:24875"/>
        <label>2</label>
    </ligand>
</feature>
<dbReference type="OrthoDB" id="16906at2759"/>
<dbReference type="GO" id="GO:0009916">
    <property type="term" value="F:alternative oxidase activity"/>
    <property type="evidence" value="ECO:0007669"/>
    <property type="project" value="UniProtKB-UniRule"/>
</dbReference>
<evidence type="ECO:0000313" key="15">
    <source>
        <dbReference type="EMBL" id="CDS14063.1"/>
    </source>
</evidence>
<feature type="binding site" evidence="12">
    <location>
        <position position="170"/>
    </location>
    <ligand>
        <name>Fe cation</name>
        <dbReference type="ChEBI" id="CHEBI:24875"/>
        <label>1</label>
    </ligand>
</feature>
<evidence type="ECO:0000256" key="13">
    <source>
        <dbReference type="RuleBase" id="RU003779"/>
    </source>
</evidence>
<evidence type="ECO:0000256" key="7">
    <source>
        <dbReference type="ARBA" id="ARBA00022982"/>
    </source>
</evidence>
<keyword evidence="3" id="KW-0813">Transport</keyword>
<dbReference type="GO" id="GO:0016020">
    <property type="term" value="C:membrane"/>
    <property type="evidence" value="ECO:0007669"/>
    <property type="project" value="UniProtKB-SubCell"/>
</dbReference>
<evidence type="ECO:0000256" key="4">
    <source>
        <dbReference type="ARBA" id="ARBA00022660"/>
    </source>
</evidence>
<comment type="similarity">
    <text evidence="2 13">Belongs to the alternative oxidase family.</text>
</comment>
<evidence type="ECO:0000256" key="9">
    <source>
        <dbReference type="ARBA" id="ARBA00023002"/>
    </source>
</evidence>
<dbReference type="GO" id="GO:0098803">
    <property type="term" value="C:respiratory chain complex"/>
    <property type="evidence" value="ECO:0007669"/>
    <property type="project" value="UniProtKB-UniRule"/>
</dbReference>
<evidence type="ECO:0000256" key="3">
    <source>
        <dbReference type="ARBA" id="ARBA00022448"/>
    </source>
</evidence>
<evidence type="ECO:0000256" key="6">
    <source>
        <dbReference type="ARBA" id="ARBA00022723"/>
    </source>
</evidence>
<dbReference type="GO" id="GO:0010230">
    <property type="term" value="P:alternative respiration"/>
    <property type="evidence" value="ECO:0007669"/>
    <property type="project" value="TreeGrafter"/>
</dbReference>
<evidence type="ECO:0000256" key="1">
    <source>
        <dbReference type="ARBA" id="ARBA00004370"/>
    </source>
</evidence>
<dbReference type="PANTHER" id="PTHR31803">
    <property type="entry name" value="ALTERNATIVE OXIDASE"/>
    <property type="match status" value="1"/>
</dbReference>
<feature type="binding site" evidence="12">
    <location>
        <position position="221"/>
    </location>
    <ligand>
        <name>Fe cation</name>
        <dbReference type="ChEBI" id="CHEBI:24875"/>
        <label>2</label>
    </ligand>
</feature>
<dbReference type="Pfam" id="PF01786">
    <property type="entry name" value="AOX"/>
    <property type="match status" value="1"/>
</dbReference>
<keyword evidence="6 12" id="KW-0479">Metal-binding</keyword>
<evidence type="ECO:0000256" key="8">
    <source>
        <dbReference type="ARBA" id="ARBA00022989"/>
    </source>
</evidence>
<protein>
    <recommendedName>
        <fullName evidence="13">Alternative oxidase</fullName>
        <ecNumber evidence="13">1.-.-.-</ecNumber>
    </recommendedName>
</protein>
<keyword evidence="11 13" id="KW-0472">Membrane</keyword>
<dbReference type="EMBL" id="LK023385">
    <property type="protein sequence ID" value="CDS14063.1"/>
    <property type="molecule type" value="Genomic_DNA"/>
</dbReference>
<feature type="transmembrane region" description="Helical" evidence="14">
    <location>
        <begin position="123"/>
        <end position="144"/>
    </location>
</feature>
<evidence type="ECO:0000256" key="5">
    <source>
        <dbReference type="ARBA" id="ARBA00022692"/>
    </source>
</evidence>
<feature type="binding site" evidence="12">
    <location>
        <position position="272"/>
    </location>
    <ligand>
        <name>Fe cation</name>
        <dbReference type="ChEBI" id="CHEBI:24875"/>
        <label>2</label>
    </ligand>
</feature>
<dbReference type="PIRSF" id="PIRSF005229">
    <property type="entry name" value="AOX"/>
    <property type="match status" value="1"/>
</dbReference>
<feature type="binding site" evidence="12">
    <location>
        <position position="272"/>
    </location>
    <ligand>
        <name>Fe cation</name>
        <dbReference type="ChEBI" id="CHEBI:24875"/>
        <label>1</label>
    </ligand>
</feature>
<keyword evidence="4 13" id="KW-0679">Respiratory chain</keyword>
<dbReference type="GO" id="GO:0046872">
    <property type="term" value="F:metal ion binding"/>
    <property type="evidence" value="ECO:0007669"/>
    <property type="project" value="UniProtKB-UniRule"/>
</dbReference>
<keyword evidence="10 12" id="KW-0408">Iron</keyword>
<evidence type="ECO:0000256" key="14">
    <source>
        <dbReference type="SAM" id="Phobius"/>
    </source>
</evidence>